<evidence type="ECO:0000313" key="1">
    <source>
        <dbReference type="EMBL" id="CAG8606185.1"/>
    </source>
</evidence>
<name>A0ACA9MRB8_9GLOM</name>
<comment type="caution">
    <text evidence="1">The sequence shown here is derived from an EMBL/GenBank/DDBJ whole genome shotgun (WGS) entry which is preliminary data.</text>
</comment>
<dbReference type="EMBL" id="CAJVPM010015179">
    <property type="protein sequence ID" value="CAG8606185.1"/>
    <property type="molecule type" value="Genomic_DNA"/>
</dbReference>
<dbReference type="Proteomes" id="UP000789860">
    <property type="component" value="Unassembled WGS sequence"/>
</dbReference>
<reference evidence="1" key="1">
    <citation type="submission" date="2021-06" db="EMBL/GenBank/DDBJ databases">
        <authorList>
            <person name="Kallberg Y."/>
            <person name="Tangrot J."/>
            <person name="Rosling A."/>
        </authorList>
    </citation>
    <scope>NUCLEOTIDE SEQUENCE</scope>
    <source>
        <strain evidence="1">AU212A</strain>
    </source>
</reference>
<organism evidence="1 2">
    <name type="scientific">Scutellospora calospora</name>
    <dbReference type="NCBI Taxonomy" id="85575"/>
    <lineage>
        <taxon>Eukaryota</taxon>
        <taxon>Fungi</taxon>
        <taxon>Fungi incertae sedis</taxon>
        <taxon>Mucoromycota</taxon>
        <taxon>Glomeromycotina</taxon>
        <taxon>Glomeromycetes</taxon>
        <taxon>Diversisporales</taxon>
        <taxon>Gigasporaceae</taxon>
        <taxon>Scutellospora</taxon>
    </lineage>
</organism>
<sequence length="226" mass="26850">MSDDNNEPMPVVIEENHSDVIDLWREDYEISENKTKFKIMKITKKNELKNQHVSGIKGSVKTGKKIEVFLLCFDTSDDKITYGCISGSILITSENKEMVEKIRGHLEELALLKLHETNPNYEYQKTVNDFVSDPEVYEAIIENWIEEYGKNIKDSLEKDNYFFEIRTSDNIKIFILLFVQKNEKEYRYISIDFKINKDILDDYFFILLENNCKEYNFQNNYIKETK</sequence>
<evidence type="ECO:0000313" key="2">
    <source>
        <dbReference type="Proteomes" id="UP000789860"/>
    </source>
</evidence>
<gene>
    <name evidence="1" type="ORF">SCALOS_LOCUS7108</name>
</gene>
<protein>
    <submittedName>
        <fullName evidence="1">2906_t:CDS:1</fullName>
    </submittedName>
</protein>
<keyword evidence="2" id="KW-1185">Reference proteome</keyword>
<accession>A0ACA9MRB8</accession>
<proteinExistence type="predicted"/>